<evidence type="ECO:0000313" key="13">
    <source>
        <dbReference type="EMBL" id="CAG8669433.1"/>
    </source>
</evidence>
<feature type="region of interest" description="Disordered" evidence="10">
    <location>
        <begin position="213"/>
        <end position="247"/>
    </location>
</feature>
<dbReference type="EMBL" id="CAJVPY010006793">
    <property type="protein sequence ID" value="CAG8669433.1"/>
    <property type="molecule type" value="Genomic_DNA"/>
</dbReference>
<reference evidence="13" key="1">
    <citation type="submission" date="2021-06" db="EMBL/GenBank/DDBJ databases">
        <authorList>
            <person name="Kallberg Y."/>
            <person name="Tangrot J."/>
            <person name="Rosling A."/>
        </authorList>
    </citation>
    <scope>NUCLEOTIDE SEQUENCE</scope>
    <source>
        <strain evidence="13">MA453B</strain>
    </source>
</reference>
<gene>
    <name evidence="13" type="ORF">DERYTH_LOCUS11154</name>
</gene>
<dbReference type="InterPro" id="IPR019787">
    <property type="entry name" value="Znf_PHD-finger"/>
</dbReference>
<keyword evidence="11" id="KW-0812">Transmembrane</keyword>
<evidence type="ECO:0000256" key="3">
    <source>
        <dbReference type="ARBA" id="ARBA00022737"/>
    </source>
</evidence>
<feature type="non-terminal residue" evidence="13">
    <location>
        <position position="1043"/>
    </location>
</feature>
<dbReference type="SUPFAM" id="SSF57903">
    <property type="entry name" value="FYVE/PHD zinc finger"/>
    <property type="match status" value="3"/>
</dbReference>
<evidence type="ECO:0000256" key="2">
    <source>
        <dbReference type="ARBA" id="ARBA00022723"/>
    </source>
</evidence>
<proteinExistence type="predicted"/>
<feature type="domain" description="PHD-type" evidence="12">
    <location>
        <begin position="827"/>
        <end position="877"/>
    </location>
</feature>
<keyword evidence="8" id="KW-0539">Nucleus</keyword>
<feature type="transmembrane region" description="Helical" evidence="11">
    <location>
        <begin position="71"/>
        <end position="96"/>
    </location>
</feature>
<dbReference type="SMART" id="SM00249">
    <property type="entry name" value="PHD"/>
    <property type="match status" value="3"/>
</dbReference>
<evidence type="ECO:0000259" key="12">
    <source>
        <dbReference type="PROSITE" id="PS50016"/>
    </source>
</evidence>
<keyword evidence="3" id="KW-0677">Repeat</keyword>
<keyword evidence="7" id="KW-0804">Transcription</keyword>
<keyword evidence="11" id="KW-1133">Transmembrane helix</keyword>
<dbReference type="PANTHER" id="PTHR45888:SF4">
    <property type="entry name" value="PHD FINGER PROTEIN 10"/>
    <property type="match status" value="1"/>
</dbReference>
<keyword evidence="11" id="KW-0472">Membrane</keyword>
<sequence length="1043" mass="117676">SIGHERRDSESDGAFRPSFLQKFNPRLVKQKIQIILKERLEKAIYDKDQAPGWAHEISEAMKDMDRLLHSVLFHYGMKVTIGHGTFLIVTFLIIGLGNANNIYSLKNHIHPIYYLPFNLYYNGGNIDNVYFFSLNDYSGETSSTIAATRPRRGASLNRAPRIPRTTRAAARKLAQPPPESTPADDSSVEGSQTIDSMDIDQPVVVPTIIRLRFGNSNNSSDDLPKLKRKPGRPRKNVDTDSSPPKRIRLNFKGKAKKVEKSQTPEGTQTIENNDAQLMEIVDESQHTIIINESQQQQQQQMVDNEQRPSESKTIAKEEKQDEEILDEKGEQKITKDGELLGGRKYKVPVFQLPTRGSTWYMCSMDPAKVLGFRDSYLFFTKNQSLKRITVTDEERDYLITTGILPTIFRSRPIAIVTARSIFKMFGSRIVQGGKRRRDDYFESSINFDDDPSGKDSEAESTIKVLPRRSNSSHIIINEPNSWMYQLALSSREFNTRMKTCRHESLKFYDPHTNVEQIPFNTQSTRIRVEMISPPLPLYSSARNNTSTTIIEPEIKFYSLPVNPFRTLKPEVMEVLPEDTKKIVVDLNEKEEIALHEEENKYPIALIRNQLQTSYPLHSSRFQYDPSKTVTSSASSNPPLRITATSDDQLYNSYNKISILPQSSINQNLNHIGKIVPQYSSSKANPQFICGVITATTGQPCRRAVTADGERCMYHKDSSNASGKSAIKPKSEVSFIESTSPNIVPEASRVVPAFASNIIAIPENVCAICFSVTLPSTIVPPANGAPCSDDHTIKCSQCLRKYHPLCLSLTTPRLMVAMESYKWLCNDCKTCVVCRTSGDEATLLICDDCDRGWHLDCSSPKVTEVPQGPWLCSLCAQCDSCDEKAASLNDAANNYHHIDAKPETANFPTYLATICYKCKDNFFEDRFCPVCLKTYSEDEQENDDDKDMICCDQCDRWIHPRCDSALTPELYQELVEVSDTKYKCPLCMGRYQPLIEGNEEQYKALSGFPIAKPVALISGRSIRGIVNYKGKNVAVPEIRGWGKD</sequence>
<keyword evidence="4 9" id="KW-0863">Zinc-finger</keyword>
<dbReference type="PROSITE" id="PS50016">
    <property type="entry name" value="ZF_PHD_2"/>
    <property type="match status" value="3"/>
</dbReference>
<evidence type="ECO:0000313" key="14">
    <source>
        <dbReference type="Proteomes" id="UP000789405"/>
    </source>
</evidence>
<dbReference type="OrthoDB" id="787137at2759"/>
<evidence type="ECO:0000256" key="9">
    <source>
        <dbReference type="PROSITE-ProRule" id="PRU00146"/>
    </source>
</evidence>
<dbReference type="PANTHER" id="PTHR45888">
    <property type="entry name" value="HL01030P-RELATED"/>
    <property type="match status" value="1"/>
</dbReference>
<evidence type="ECO:0000256" key="4">
    <source>
        <dbReference type="ARBA" id="ARBA00022771"/>
    </source>
</evidence>
<feature type="region of interest" description="Disordered" evidence="10">
    <location>
        <begin position="293"/>
        <end position="322"/>
    </location>
</feature>
<feature type="region of interest" description="Disordered" evidence="10">
    <location>
        <begin position="144"/>
        <end position="199"/>
    </location>
</feature>
<keyword evidence="6" id="KW-0805">Transcription regulation</keyword>
<name>A0A9N9ECK2_9GLOM</name>
<feature type="compositionally biased region" description="Basic and acidic residues" evidence="10">
    <location>
        <begin position="304"/>
        <end position="319"/>
    </location>
</feature>
<dbReference type="InterPro" id="IPR013083">
    <property type="entry name" value="Znf_RING/FYVE/PHD"/>
</dbReference>
<dbReference type="Pfam" id="PF00628">
    <property type="entry name" value="PHD"/>
    <property type="match status" value="2"/>
</dbReference>
<evidence type="ECO:0000256" key="5">
    <source>
        <dbReference type="ARBA" id="ARBA00022833"/>
    </source>
</evidence>
<dbReference type="Pfam" id="PF08624">
    <property type="entry name" value="CRC_subunit"/>
    <property type="match status" value="1"/>
</dbReference>
<accession>A0A9N9ECK2</accession>
<keyword evidence="5" id="KW-0862">Zinc</keyword>
<evidence type="ECO:0000256" key="7">
    <source>
        <dbReference type="ARBA" id="ARBA00023163"/>
    </source>
</evidence>
<dbReference type="InterPro" id="IPR001965">
    <property type="entry name" value="Znf_PHD"/>
</dbReference>
<dbReference type="AlphaFoldDB" id="A0A9N9ECK2"/>
<dbReference type="InterPro" id="IPR013933">
    <property type="entry name" value="CRC_Rsc7/Swp82"/>
</dbReference>
<dbReference type="Proteomes" id="UP000789405">
    <property type="component" value="Unassembled WGS sequence"/>
</dbReference>
<evidence type="ECO:0000256" key="6">
    <source>
        <dbReference type="ARBA" id="ARBA00023015"/>
    </source>
</evidence>
<feature type="domain" description="PHD-type" evidence="12">
    <location>
        <begin position="762"/>
        <end position="830"/>
    </location>
</feature>
<feature type="domain" description="PHD-type" evidence="12">
    <location>
        <begin position="924"/>
        <end position="989"/>
    </location>
</feature>
<dbReference type="InterPro" id="IPR011011">
    <property type="entry name" value="Znf_FYVE_PHD"/>
</dbReference>
<evidence type="ECO:0000256" key="8">
    <source>
        <dbReference type="ARBA" id="ARBA00023242"/>
    </source>
</evidence>
<evidence type="ECO:0000256" key="10">
    <source>
        <dbReference type="SAM" id="MobiDB-lite"/>
    </source>
</evidence>
<dbReference type="GO" id="GO:0008270">
    <property type="term" value="F:zinc ion binding"/>
    <property type="evidence" value="ECO:0007669"/>
    <property type="project" value="UniProtKB-KW"/>
</dbReference>
<keyword evidence="14" id="KW-1185">Reference proteome</keyword>
<comment type="caution">
    <text evidence="13">The sequence shown here is derived from an EMBL/GenBank/DDBJ whole genome shotgun (WGS) entry which is preliminary data.</text>
</comment>
<comment type="subcellular location">
    <subcellularLocation>
        <location evidence="1">Nucleus</location>
    </subcellularLocation>
</comment>
<dbReference type="SMART" id="SM00184">
    <property type="entry name" value="RING"/>
    <property type="match status" value="3"/>
</dbReference>
<dbReference type="Gene3D" id="3.30.40.10">
    <property type="entry name" value="Zinc/RING finger domain, C3HC4 (zinc finger)"/>
    <property type="match status" value="3"/>
</dbReference>
<feature type="compositionally biased region" description="Low complexity" evidence="10">
    <location>
        <begin position="158"/>
        <end position="168"/>
    </location>
</feature>
<protein>
    <submittedName>
        <fullName evidence="13">1357_t:CDS:1</fullName>
    </submittedName>
</protein>
<evidence type="ECO:0000256" key="1">
    <source>
        <dbReference type="ARBA" id="ARBA00004123"/>
    </source>
</evidence>
<keyword evidence="2" id="KW-0479">Metal-binding</keyword>
<dbReference type="GO" id="GO:0005634">
    <property type="term" value="C:nucleus"/>
    <property type="evidence" value="ECO:0007669"/>
    <property type="project" value="UniProtKB-SubCell"/>
</dbReference>
<evidence type="ECO:0000256" key="11">
    <source>
        <dbReference type="SAM" id="Phobius"/>
    </source>
</evidence>
<dbReference type="InterPro" id="IPR001841">
    <property type="entry name" value="Znf_RING"/>
</dbReference>
<organism evidence="13 14">
    <name type="scientific">Dentiscutata erythropus</name>
    <dbReference type="NCBI Taxonomy" id="1348616"/>
    <lineage>
        <taxon>Eukaryota</taxon>
        <taxon>Fungi</taxon>
        <taxon>Fungi incertae sedis</taxon>
        <taxon>Mucoromycota</taxon>
        <taxon>Glomeromycotina</taxon>
        <taxon>Glomeromycetes</taxon>
        <taxon>Diversisporales</taxon>
        <taxon>Gigasporaceae</taxon>
        <taxon>Dentiscutata</taxon>
    </lineage>
</organism>